<evidence type="ECO:0000313" key="1">
    <source>
        <dbReference type="EMBL" id="PIR94062.1"/>
    </source>
</evidence>
<accession>A0A2H0V4R1</accession>
<reference evidence="2" key="1">
    <citation type="submission" date="2017-09" db="EMBL/GenBank/DDBJ databases">
        <title>Depth-based differentiation of microbial function through sediment-hosted aquifers and enrichment of novel symbionts in the deep terrestrial subsurface.</title>
        <authorList>
            <person name="Probst A.J."/>
            <person name="Ladd B."/>
            <person name="Jarett J.K."/>
            <person name="Geller-Mcgrath D.E."/>
            <person name="Sieber C.M.K."/>
            <person name="Emerson J.B."/>
            <person name="Anantharaman K."/>
            <person name="Thomas B.C."/>
            <person name="Malmstrom R."/>
            <person name="Stieglmeier M."/>
            <person name="Klingl A."/>
            <person name="Woyke T."/>
            <person name="Ryan C.M."/>
            <person name="Banfield J.F."/>
        </authorList>
    </citation>
    <scope>NUCLEOTIDE SEQUENCE [LARGE SCALE GENOMIC DNA]</scope>
</reference>
<proteinExistence type="predicted"/>
<dbReference type="EMBL" id="PFAP01000021">
    <property type="protein sequence ID" value="PIR94062.1"/>
    <property type="molecule type" value="Genomic_DNA"/>
</dbReference>
<sequence>MKIHKLSSDFKNQVQKVILLVFVLVLAVLFSQKLVLANSVTYEVDFVKSNQFVRGPYPEGRVEQSESSVLVKYEPVYFSIYSPRHFKQAKVTIRYKKTADLKSQLGLKLNLNKWAFFFEDLPETGDQFIEYELIFDLANAEYFKNNIKFIIAAPGIDSHKGVIEIDRIKFDLLK</sequence>
<comment type="caution">
    <text evidence="1">The sequence shown here is derived from an EMBL/GenBank/DDBJ whole genome shotgun (WGS) entry which is preliminary data.</text>
</comment>
<protein>
    <submittedName>
        <fullName evidence="1">Uncharacterized protein</fullName>
    </submittedName>
</protein>
<dbReference type="Proteomes" id="UP000229901">
    <property type="component" value="Unassembled WGS sequence"/>
</dbReference>
<dbReference type="AlphaFoldDB" id="A0A2H0V4R1"/>
<organism evidence="1 2">
    <name type="scientific">Candidatus Falkowbacteria bacterium CG10_big_fil_rev_8_21_14_0_10_39_11</name>
    <dbReference type="NCBI Taxonomy" id="1974565"/>
    <lineage>
        <taxon>Bacteria</taxon>
        <taxon>Candidatus Falkowiibacteriota</taxon>
    </lineage>
</organism>
<gene>
    <name evidence="1" type="ORF">COT97_03390</name>
</gene>
<name>A0A2H0V4R1_9BACT</name>
<evidence type="ECO:0000313" key="2">
    <source>
        <dbReference type="Proteomes" id="UP000229901"/>
    </source>
</evidence>